<dbReference type="eggNOG" id="KOG1071">
    <property type="taxonomic scope" value="Eukaryota"/>
</dbReference>
<dbReference type="GeneID" id="5001420"/>
<dbReference type="GO" id="GO:0009507">
    <property type="term" value="C:chloroplast"/>
    <property type="evidence" value="ECO:0007669"/>
    <property type="project" value="EnsemblPlants"/>
</dbReference>
<dbReference type="OrthoDB" id="277235at2759"/>
<dbReference type="PANTHER" id="PTHR11741">
    <property type="entry name" value="ELONGATION FACTOR TS"/>
    <property type="match status" value="1"/>
</dbReference>
<accession>A4RVD1</accession>
<dbReference type="FunFam" id="1.10.8.10:FF:000001">
    <property type="entry name" value="Elongation factor Ts"/>
    <property type="match status" value="2"/>
</dbReference>
<evidence type="ECO:0000256" key="3">
    <source>
        <dbReference type="ARBA" id="ARBA00022917"/>
    </source>
</evidence>
<dbReference type="SUPFAM" id="SSF54713">
    <property type="entry name" value="Elongation factor Ts (EF-Ts), dimerisation domain"/>
    <property type="match status" value="2"/>
</dbReference>
<dbReference type="InterPro" id="IPR001816">
    <property type="entry name" value="Transl_elong_EFTs/EF1B"/>
</dbReference>
<dbReference type="Proteomes" id="UP000001568">
    <property type="component" value="Chromosome 4"/>
</dbReference>
<feature type="domain" description="Translation elongation factor EFTs/EF1B dimerisation" evidence="8">
    <location>
        <begin position="273"/>
        <end position="421"/>
    </location>
</feature>
<dbReference type="GO" id="GO:0003729">
    <property type="term" value="F:mRNA binding"/>
    <property type="evidence" value="ECO:0007669"/>
    <property type="project" value="EnsemblPlants"/>
</dbReference>
<reference evidence="9 10" key="1">
    <citation type="journal article" date="2007" name="Proc. Natl. Acad. Sci. U.S.A.">
        <title>The tiny eukaryote Ostreococcus provides genomic insights into the paradox of plankton speciation.</title>
        <authorList>
            <person name="Palenik B."/>
            <person name="Grimwood J."/>
            <person name="Aerts A."/>
            <person name="Rouze P."/>
            <person name="Salamov A."/>
            <person name="Putnam N."/>
            <person name="Dupont C."/>
            <person name="Jorgensen R."/>
            <person name="Derelle E."/>
            <person name="Rombauts S."/>
            <person name="Zhou K."/>
            <person name="Otillar R."/>
            <person name="Merchant S.S."/>
            <person name="Podell S."/>
            <person name="Gaasterland T."/>
            <person name="Napoli C."/>
            <person name="Gendler K."/>
            <person name="Manuell A."/>
            <person name="Tai V."/>
            <person name="Vallon O."/>
            <person name="Piganeau G."/>
            <person name="Jancek S."/>
            <person name="Heijde M."/>
            <person name="Jabbari K."/>
            <person name="Bowler C."/>
            <person name="Lohr M."/>
            <person name="Robbens S."/>
            <person name="Werner G."/>
            <person name="Dubchak I."/>
            <person name="Pazour G.J."/>
            <person name="Ren Q."/>
            <person name="Paulsen I."/>
            <person name="Delwiche C."/>
            <person name="Schmutz J."/>
            <person name="Rokhsar D."/>
            <person name="Van de Peer Y."/>
            <person name="Moreau H."/>
            <person name="Grigoriev I.V."/>
        </authorList>
    </citation>
    <scope>NUCLEOTIDE SEQUENCE [LARGE SCALE GENOMIC DNA]</scope>
    <source>
        <strain evidence="9 10">CCE9901</strain>
    </source>
</reference>
<dbReference type="Gene3D" id="1.10.286.20">
    <property type="match status" value="2"/>
</dbReference>
<feature type="region of interest" description="Disordered" evidence="7">
    <location>
        <begin position="200"/>
        <end position="223"/>
    </location>
</feature>
<evidence type="ECO:0000256" key="4">
    <source>
        <dbReference type="ARBA" id="ARBA00025453"/>
    </source>
</evidence>
<dbReference type="HOGENOM" id="CLU_623168_0_0_1"/>
<dbReference type="SUPFAM" id="SSF46934">
    <property type="entry name" value="UBA-like"/>
    <property type="match status" value="2"/>
</dbReference>
<evidence type="ECO:0000256" key="6">
    <source>
        <dbReference type="RuleBase" id="RU000642"/>
    </source>
</evidence>
<dbReference type="KEGG" id="olu:OSTLU_49408"/>
<dbReference type="InterPro" id="IPR018101">
    <property type="entry name" value="Transl_elong_Ts_CS"/>
</dbReference>
<sequence length="440" mass="48773">MMDCKKALQENNGDIAEATAWLRKKGMASADKKASRIAAEGAVVSYIHAGSRIGVLLELNCETDFVARGDRFKELAQDLAMQVAACPEVEYISPSDADQEMVARERDIEMQKEDLLSKPENIREKIVNGRIEKLVNEKALITKDFIKNTDVTVEDLVKTATAEIGEKISIRRFARFNLGEGIEKRVDDFAAEVAAQTQVKAAAPAAEPKEEKKEEKKEEDAPSVKVDAKLVKQLRDSTGCGMMDCKKALAQNNNSVEEATAWLRKKGMASADKKASRIAAEGAVVSYIHAGSRIGVLLELNCETDFVARGDRFKELAQDLAMQVAACPEVEYISPSDADQEMVARERDIEMQKEDLLSKPENIREKIVNGRIEKLVNEKALITKDFIKNTDVTVEDLVKTATAEIGEKISIRRFERFNLGEGIEKRNEDFAAEVAAQMGK</sequence>
<evidence type="ECO:0000256" key="1">
    <source>
        <dbReference type="ARBA" id="ARBA00005532"/>
    </source>
</evidence>
<dbReference type="Gramene" id="ABO95692">
    <property type="protein sequence ID" value="ABO95692"/>
    <property type="gene ID" value="OSTLU_49408"/>
</dbReference>
<dbReference type="AlphaFoldDB" id="A4RVD1"/>
<dbReference type="CDD" id="cd14275">
    <property type="entry name" value="UBA_EF-Ts"/>
    <property type="match status" value="1"/>
</dbReference>
<evidence type="ECO:0000313" key="10">
    <source>
        <dbReference type="Proteomes" id="UP000001568"/>
    </source>
</evidence>
<dbReference type="HAMAP" id="MF_00050">
    <property type="entry name" value="EF_Ts"/>
    <property type="match status" value="2"/>
</dbReference>
<organism evidence="9 10">
    <name type="scientific">Ostreococcus lucimarinus (strain CCE9901)</name>
    <dbReference type="NCBI Taxonomy" id="436017"/>
    <lineage>
        <taxon>Eukaryota</taxon>
        <taxon>Viridiplantae</taxon>
        <taxon>Chlorophyta</taxon>
        <taxon>Mamiellophyceae</taxon>
        <taxon>Mamiellales</taxon>
        <taxon>Bathycoccaceae</taxon>
        <taxon>Ostreococcus</taxon>
    </lineage>
</organism>
<dbReference type="InterPro" id="IPR014039">
    <property type="entry name" value="Transl_elong_EFTs/EF1B_dimer"/>
</dbReference>
<protein>
    <recommendedName>
        <fullName evidence="5">Elongation factor Ts, mitochondrial</fullName>
        <shortName evidence="5">EF-Ts</shortName>
        <shortName evidence="5">EF-TsMt</shortName>
    </recommendedName>
</protein>
<evidence type="ECO:0000256" key="2">
    <source>
        <dbReference type="ARBA" id="ARBA00022768"/>
    </source>
</evidence>
<comment type="subcellular location">
    <subcellularLocation>
        <location evidence="5">Mitochondrion</location>
    </subcellularLocation>
</comment>
<dbReference type="PANTHER" id="PTHR11741:SF10">
    <property type="entry name" value="POLYPROTEIN OF EF-TS, CHLOROPLASTIC"/>
    <property type="match status" value="1"/>
</dbReference>
<gene>
    <name evidence="5" type="primary">EFTS</name>
    <name evidence="9" type="ORF">OSTLU_49408</name>
</gene>
<dbReference type="FunFam" id="1.10.286.20:FF:000001">
    <property type="entry name" value="Elongation factor Ts"/>
    <property type="match status" value="2"/>
</dbReference>
<evidence type="ECO:0000256" key="7">
    <source>
        <dbReference type="SAM" id="MobiDB-lite"/>
    </source>
</evidence>
<dbReference type="NCBIfam" id="TIGR00116">
    <property type="entry name" value="tsf"/>
    <property type="match status" value="1"/>
</dbReference>
<dbReference type="Gene3D" id="1.10.8.10">
    <property type="entry name" value="DNA helicase RuvA subunit, C-terminal domain"/>
    <property type="match status" value="2"/>
</dbReference>
<dbReference type="PROSITE" id="PS01126">
    <property type="entry name" value="EF_TS_1"/>
    <property type="match status" value="1"/>
</dbReference>
<feature type="domain" description="Translation elongation factor EFTs/EF1B dimerisation" evidence="8">
    <location>
        <begin position="34"/>
        <end position="180"/>
    </location>
</feature>
<proteinExistence type="inferred from homology"/>
<comment type="function">
    <text evidence="4 5 6">Associates with the EF-Tu.GDP complex and induces the exchange of GDP to GTP. It remains bound to the aminoacyl-tRNA.EF-Tu.GTP complex up to the GTP hydrolysis stage on the ribosome.</text>
</comment>
<dbReference type="PROSITE" id="PS01127">
    <property type="entry name" value="EF_TS_2"/>
    <property type="match status" value="2"/>
</dbReference>
<evidence type="ECO:0000313" key="9">
    <source>
        <dbReference type="EMBL" id="ABO95692.1"/>
    </source>
</evidence>
<dbReference type="InterPro" id="IPR009060">
    <property type="entry name" value="UBA-like_sf"/>
</dbReference>
<dbReference type="Gene3D" id="3.30.479.20">
    <property type="entry name" value="Elongation factor Ts, dimerisation domain"/>
    <property type="match status" value="2"/>
</dbReference>
<dbReference type="EMBL" id="CP000584">
    <property type="protein sequence ID" value="ABO95692.1"/>
    <property type="molecule type" value="Genomic_DNA"/>
</dbReference>
<comment type="similarity">
    <text evidence="1 5 6">Belongs to the EF-Ts family.</text>
</comment>
<keyword evidence="5" id="KW-0496">Mitochondrion</keyword>
<keyword evidence="10" id="KW-1185">Reference proteome</keyword>
<dbReference type="Pfam" id="PF00889">
    <property type="entry name" value="EF_TS"/>
    <property type="match status" value="2"/>
</dbReference>
<dbReference type="GO" id="GO:0005739">
    <property type="term" value="C:mitochondrion"/>
    <property type="evidence" value="ECO:0007669"/>
    <property type="project" value="UniProtKB-SubCell"/>
</dbReference>
<dbReference type="GO" id="GO:0070125">
    <property type="term" value="P:mitochondrial translational elongation"/>
    <property type="evidence" value="ECO:0007669"/>
    <property type="project" value="TreeGrafter"/>
</dbReference>
<feature type="compositionally biased region" description="Basic and acidic residues" evidence="7">
    <location>
        <begin position="207"/>
        <end position="223"/>
    </location>
</feature>
<evidence type="ECO:0000256" key="5">
    <source>
        <dbReference type="HAMAP-Rule" id="MF_03135"/>
    </source>
</evidence>
<dbReference type="GO" id="GO:0003746">
    <property type="term" value="F:translation elongation factor activity"/>
    <property type="evidence" value="ECO:0007669"/>
    <property type="project" value="UniProtKB-UniRule"/>
</dbReference>
<dbReference type="OMA" id="IHAGSRI"/>
<keyword evidence="2 5" id="KW-0251">Elongation factor</keyword>
<dbReference type="InterPro" id="IPR036402">
    <property type="entry name" value="EF-Ts_dimer_sf"/>
</dbReference>
<keyword evidence="3 5" id="KW-0648">Protein biosynthesis</keyword>
<dbReference type="STRING" id="436017.A4RVD1"/>
<dbReference type="RefSeq" id="XP_001417399.1">
    <property type="nucleotide sequence ID" value="XM_001417362.1"/>
</dbReference>
<name>A4RVD1_OSTLU</name>
<evidence type="ECO:0000259" key="8">
    <source>
        <dbReference type="Pfam" id="PF00889"/>
    </source>
</evidence>